<evidence type="ECO:0000256" key="1">
    <source>
        <dbReference type="ARBA" id="ARBA00004651"/>
    </source>
</evidence>
<comment type="catalytic activity">
    <reaction evidence="9">
        <text>N-terminal S-1,2-diacyl-sn-glyceryl-L-cysteinyl-[lipoprotein] + a glycerophospholipid = N-acyl-S-1,2-diacyl-sn-glyceryl-L-cysteinyl-[lipoprotein] + a 2-acyl-sn-glycero-3-phospholipid + H(+)</text>
        <dbReference type="Rhea" id="RHEA:48228"/>
        <dbReference type="Rhea" id="RHEA-COMP:14681"/>
        <dbReference type="Rhea" id="RHEA-COMP:14684"/>
        <dbReference type="ChEBI" id="CHEBI:15378"/>
        <dbReference type="ChEBI" id="CHEBI:136912"/>
        <dbReference type="ChEBI" id="CHEBI:140656"/>
        <dbReference type="ChEBI" id="CHEBI:140657"/>
        <dbReference type="ChEBI" id="CHEBI:140660"/>
        <dbReference type="EC" id="2.3.1.269"/>
    </reaction>
</comment>
<keyword evidence="7 9" id="KW-0472">Membrane</keyword>
<comment type="pathway">
    <text evidence="9">Protein modification; lipoprotein biosynthesis (N-acyl transfer).</text>
</comment>
<evidence type="ECO:0000256" key="9">
    <source>
        <dbReference type="HAMAP-Rule" id="MF_01148"/>
    </source>
</evidence>
<keyword evidence="3 9" id="KW-1003">Cell membrane</keyword>
<dbReference type="RefSeq" id="WP_229836208.1">
    <property type="nucleotide sequence ID" value="NZ_BMZS01000001.1"/>
</dbReference>
<dbReference type="InterPro" id="IPR036526">
    <property type="entry name" value="C-N_Hydrolase_sf"/>
</dbReference>
<dbReference type="AlphaFoldDB" id="A0A919CNX3"/>
<keyword evidence="6 9" id="KW-1133">Transmembrane helix</keyword>
<comment type="subcellular location">
    <subcellularLocation>
        <location evidence="1 9">Cell membrane</location>
        <topology evidence="1 9">Multi-pass membrane protein</topology>
    </subcellularLocation>
</comment>
<dbReference type="Proteomes" id="UP000630353">
    <property type="component" value="Unassembled WGS sequence"/>
</dbReference>
<feature type="transmembrane region" description="Helical" evidence="9">
    <location>
        <begin position="210"/>
        <end position="227"/>
    </location>
</feature>
<name>A0A919CNX3_9PROT</name>
<evidence type="ECO:0000256" key="7">
    <source>
        <dbReference type="ARBA" id="ARBA00023136"/>
    </source>
</evidence>
<feature type="transmembrane region" description="Helical" evidence="9">
    <location>
        <begin position="23"/>
        <end position="56"/>
    </location>
</feature>
<proteinExistence type="inferred from homology"/>
<dbReference type="Pfam" id="PF00795">
    <property type="entry name" value="CN_hydrolase"/>
    <property type="match status" value="1"/>
</dbReference>
<keyword evidence="12" id="KW-1185">Reference proteome</keyword>
<evidence type="ECO:0000259" key="10">
    <source>
        <dbReference type="PROSITE" id="PS50263"/>
    </source>
</evidence>
<dbReference type="InterPro" id="IPR045378">
    <property type="entry name" value="LNT_N"/>
</dbReference>
<dbReference type="HAMAP" id="MF_01148">
    <property type="entry name" value="Lnt"/>
    <property type="match status" value="1"/>
</dbReference>
<dbReference type="EC" id="2.3.1.269" evidence="9"/>
<feature type="transmembrane region" description="Helical" evidence="9">
    <location>
        <begin position="68"/>
        <end position="88"/>
    </location>
</feature>
<comment type="similarity">
    <text evidence="2 9">Belongs to the CN hydrolase family. Apolipoprotein N-acyltransferase subfamily.</text>
</comment>
<evidence type="ECO:0000313" key="11">
    <source>
        <dbReference type="EMBL" id="GHD39981.1"/>
    </source>
</evidence>
<keyword evidence="5 9" id="KW-0812">Transmembrane</keyword>
<dbReference type="PROSITE" id="PS50263">
    <property type="entry name" value="CN_HYDROLASE"/>
    <property type="match status" value="1"/>
</dbReference>
<comment type="caution">
    <text evidence="11">The sequence shown here is derived from an EMBL/GenBank/DDBJ whole genome shotgun (WGS) entry which is preliminary data.</text>
</comment>
<accession>A0A919CNX3</accession>
<feature type="transmembrane region" description="Helical" evidence="9">
    <location>
        <begin position="100"/>
        <end position="123"/>
    </location>
</feature>
<feature type="transmembrane region" description="Helical" evidence="9">
    <location>
        <begin position="178"/>
        <end position="198"/>
    </location>
</feature>
<dbReference type="GO" id="GO:0042158">
    <property type="term" value="P:lipoprotein biosynthetic process"/>
    <property type="evidence" value="ECO:0007669"/>
    <property type="project" value="UniProtKB-UniRule"/>
</dbReference>
<evidence type="ECO:0000256" key="2">
    <source>
        <dbReference type="ARBA" id="ARBA00010065"/>
    </source>
</evidence>
<dbReference type="InterPro" id="IPR003010">
    <property type="entry name" value="C-N_Hydrolase"/>
</dbReference>
<sequence>MPPSDVASGRRRSGLGAALARPWLRALAVAGAGAVAVAAFPPVGAIPAFFGVAVLAWAVRVAETGRGAALAGWLWGFGFHVAGLYWIANALLVDGARYGWLIPFAVAGLPAVLALFTAVAAWAARRLARDGVAGWLALAAALALAEWLRGHLFTGFPWNLPVHVWEPLPALLQPAALVGAYGVSLVTLLVAAVPALWLDPAAGRRARWSAAAACAALLAGLGSWGWARIPAGPAPVVDGAVVRVVQGNVAQRDKWNPTLKPRHVLRYLSLSAAGAPPTVRADGIAPGAAPTLVVWPETAVAYLIGPDTPLTGLAGAVPPGGTLLFGAPREDAEGRVYNSVLAMAADGSTRWSYDKAHLVPFGEYVPLRSVLPLEPIVQGSRDFTPGPGPQTLALPAAPPVSPLVCYEAIFPGAVAAAGRPGWLLNLTNDAWYGRSSGPYQHLAITRLRAIEEGLPIVRAANTGISFVADPYGRSLAMLGLGEAGSLDAPLPRALPPTLYSRIGDLGFLLAVGLLIALARIGRVGGGE</sequence>
<evidence type="ECO:0000256" key="6">
    <source>
        <dbReference type="ARBA" id="ARBA00022989"/>
    </source>
</evidence>
<dbReference type="PANTHER" id="PTHR38686">
    <property type="entry name" value="APOLIPOPROTEIN N-ACYLTRANSFERASE"/>
    <property type="match status" value="1"/>
</dbReference>
<protein>
    <recommendedName>
        <fullName evidence="9">Apolipoprotein N-acyltransferase</fullName>
        <shortName evidence="9">ALP N-acyltransferase</shortName>
        <ecNumber evidence="9">2.3.1.269</ecNumber>
    </recommendedName>
</protein>
<evidence type="ECO:0000256" key="3">
    <source>
        <dbReference type="ARBA" id="ARBA00022475"/>
    </source>
</evidence>
<organism evidence="11 12">
    <name type="scientific">Thalassobaculum fulvum</name>
    <dbReference type="NCBI Taxonomy" id="1633335"/>
    <lineage>
        <taxon>Bacteria</taxon>
        <taxon>Pseudomonadati</taxon>
        <taxon>Pseudomonadota</taxon>
        <taxon>Alphaproteobacteria</taxon>
        <taxon>Rhodospirillales</taxon>
        <taxon>Thalassobaculaceae</taxon>
        <taxon>Thalassobaculum</taxon>
    </lineage>
</organism>
<keyword evidence="8 9" id="KW-0012">Acyltransferase</keyword>
<feature type="domain" description="CN hydrolase" evidence="10">
    <location>
        <begin position="245"/>
        <end position="492"/>
    </location>
</feature>
<dbReference type="NCBIfam" id="TIGR00546">
    <property type="entry name" value="lnt"/>
    <property type="match status" value="1"/>
</dbReference>
<comment type="function">
    <text evidence="9">Catalyzes the phospholipid dependent N-acylation of the N-terminal cysteine of apolipoprotein, the last step in lipoprotein maturation.</text>
</comment>
<evidence type="ECO:0000256" key="5">
    <source>
        <dbReference type="ARBA" id="ARBA00022692"/>
    </source>
</evidence>
<dbReference type="PANTHER" id="PTHR38686:SF1">
    <property type="entry name" value="APOLIPOPROTEIN N-ACYLTRANSFERASE"/>
    <property type="match status" value="1"/>
</dbReference>
<evidence type="ECO:0000313" key="12">
    <source>
        <dbReference type="Proteomes" id="UP000630353"/>
    </source>
</evidence>
<feature type="transmembrane region" description="Helical" evidence="9">
    <location>
        <begin position="135"/>
        <end position="158"/>
    </location>
</feature>
<dbReference type="CDD" id="cd07571">
    <property type="entry name" value="ALP_N-acyl_transferase"/>
    <property type="match status" value="1"/>
</dbReference>
<dbReference type="EMBL" id="BMZS01000001">
    <property type="protein sequence ID" value="GHD39981.1"/>
    <property type="molecule type" value="Genomic_DNA"/>
</dbReference>
<dbReference type="GO" id="GO:0016410">
    <property type="term" value="F:N-acyltransferase activity"/>
    <property type="evidence" value="ECO:0007669"/>
    <property type="project" value="UniProtKB-UniRule"/>
</dbReference>
<reference evidence="11" key="1">
    <citation type="journal article" date="2014" name="Int. J. Syst. Evol. Microbiol.">
        <title>Complete genome sequence of Corynebacterium casei LMG S-19264T (=DSM 44701T), isolated from a smear-ripened cheese.</title>
        <authorList>
            <consortium name="US DOE Joint Genome Institute (JGI-PGF)"/>
            <person name="Walter F."/>
            <person name="Albersmeier A."/>
            <person name="Kalinowski J."/>
            <person name="Ruckert C."/>
        </authorList>
    </citation>
    <scope>NUCLEOTIDE SEQUENCE</scope>
    <source>
        <strain evidence="11">KCTC 42651</strain>
    </source>
</reference>
<dbReference type="Pfam" id="PF20154">
    <property type="entry name" value="LNT_N"/>
    <property type="match status" value="1"/>
</dbReference>
<dbReference type="InterPro" id="IPR004563">
    <property type="entry name" value="Apolipo_AcylTrfase"/>
</dbReference>
<evidence type="ECO:0000256" key="4">
    <source>
        <dbReference type="ARBA" id="ARBA00022679"/>
    </source>
</evidence>
<keyword evidence="4 9" id="KW-0808">Transferase</keyword>
<dbReference type="GO" id="GO:0005886">
    <property type="term" value="C:plasma membrane"/>
    <property type="evidence" value="ECO:0007669"/>
    <property type="project" value="UniProtKB-SubCell"/>
</dbReference>
<gene>
    <name evidence="9 11" type="primary">lnt</name>
    <name evidence="11" type="ORF">GCM10017083_02730</name>
</gene>
<dbReference type="Gene3D" id="3.60.110.10">
    <property type="entry name" value="Carbon-nitrogen hydrolase"/>
    <property type="match status" value="1"/>
</dbReference>
<reference evidence="11" key="2">
    <citation type="submission" date="2020-09" db="EMBL/GenBank/DDBJ databases">
        <authorList>
            <person name="Sun Q."/>
            <person name="Kim S."/>
        </authorList>
    </citation>
    <scope>NUCLEOTIDE SEQUENCE</scope>
    <source>
        <strain evidence="11">KCTC 42651</strain>
    </source>
</reference>
<dbReference type="SUPFAM" id="SSF56317">
    <property type="entry name" value="Carbon-nitrogen hydrolase"/>
    <property type="match status" value="1"/>
</dbReference>
<evidence type="ECO:0000256" key="8">
    <source>
        <dbReference type="ARBA" id="ARBA00023315"/>
    </source>
</evidence>